<dbReference type="Pfam" id="PF13551">
    <property type="entry name" value="HTH_29"/>
    <property type="match status" value="1"/>
</dbReference>
<dbReference type="Gene3D" id="3.30.420.10">
    <property type="entry name" value="Ribonuclease H-like superfamily/Ribonuclease H"/>
    <property type="match status" value="1"/>
</dbReference>
<dbReference type="PANTHER" id="PTHR35004:SF7">
    <property type="entry name" value="INTEGRASE PROTEIN"/>
    <property type="match status" value="1"/>
</dbReference>
<dbReference type="InterPro" id="IPR047797">
    <property type="entry name" value="ISNCY_transpos"/>
</dbReference>
<dbReference type="GO" id="GO:0003676">
    <property type="term" value="F:nucleic acid binding"/>
    <property type="evidence" value="ECO:0007669"/>
    <property type="project" value="InterPro"/>
</dbReference>
<keyword evidence="4" id="KW-1185">Reference proteome</keyword>
<dbReference type="InterPro" id="IPR009057">
    <property type="entry name" value="Homeodomain-like_sf"/>
</dbReference>
<dbReference type="GO" id="GO:0015074">
    <property type="term" value="P:DNA integration"/>
    <property type="evidence" value="ECO:0007669"/>
    <property type="project" value="InterPro"/>
</dbReference>
<evidence type="ECO:0000259" key="2">
    <source>
        <dbReference type="PROSITE" id="PS50994"/>
    </source>
</evidence>
<evidence type="ECO:0000313" key="3">
    <source>
        <dbReference type="EMBL" id="AEJ61816.1"/>
    </source>
</evidence>
<dbReference type="InterPro" id="IPR012337">
    <property type="entry name" value="RNaseH-like_sf"/>
</dbReference>
<dbReference type="Proteomes" id="UP000007254">
    <property type="component" value="Chromosome"/>
</dbReference>
<feature type="region of interest" description="Disordered" evidence="1">
    <location>
        <begin position="51"/>
        <end position="70"/>
    </location>
</feature>
<feature type="domain" description="Integrase catalytic" evidence="2">
    <location>
        <begin position="121"/>
        <end position="311"/>
    </location>
</feature>
<evidence type="ECO:0000256" key="1">
    <source>
        <dbReference type="SAM" id="MobiDB-lite"/>
    </source>
</evidence>
<accession>G0GAS0</accession>
<reference evidence="3 4" key="1">
    <citation type="submission" date="2011-06" db="EMBL/GenBank/DDBJ databases">
        <title>The complete genome of Spirochaeta thermophila DSM 6578.</title>
        <authorList>
            <consortium name="US DOE Joint Genome Institute (JGI-PGF)"/>
            <person name="Lucas S."/>
            <person name="Lapidus A."/>
            <person name="Bruce D."/>
            <person name="Goodwin L."/>
            <person name="Pitluck S."/>
            <person name="Peters L."/>
            <person name="Kyrpides N."/>
            <person name="Mavromatis K."/>
            <person name="Ivanova N."/>
            <person name="Mikailova N."/>
            <person name="Pagani I."/>
            <person name="Chertkov O."/>
            <person name="Detter J.C."/>
            <person name="Tapia R."/>
            <person name="Han C."/>
            <person name="Land M."/>
            <person name="Hauser L."/>
            <person name="Markowitz V."/>
            <person name="Cheng J.-F."/>
            <person name="Hugenholtz P."/>
            <person name="Woyke T."/>
            <person name="Wu D."/>
            <person name="Spring S."/>
            <person name="Merkhoffer B."/>
            <person name="Schneider S."/>
            <person name="Klenk H.-P."/>
            <person name="Eisen J.A."/>
        </authorList>
    </citation>
    <scope>NUCLEOTIDE SEQUENCE [LARGE SCALE GENOMIC DNA]</scope>
    <source>
        <strain evidence="4">ATCC 700085 / DSM 6578 / Z-1203</strain>
    </source>
</reference>
<evidence type="ECO:0000313" key="4">
    <source>
        <dbReference type="Proteomes" id="UP000007254"/>
    </source>
</evidence>
<dbReference type="PANTHER" id="PTHR35004">
    <property type="entry name" value="TRANSPOSASE RV3428C-RELATED"/>
    <property type="match status" value="1"/>
</dbReference>
<name>G0GAS0_WINT7</name>
<dbReference type="KEGG" id="stq:Spith_1554"/>
<organism evidence="3 4">
    <name type="scientific">Winmispira thermophila (strain ATCC 700085 / DSM 6578 / Z-1203)</name>
    <name type="common">Spirochaeta thermophila</name>
    <dbReference type="NCBI Taxonomy" id="869211"/>
    <lineage>
        <taxon>Bacteria</taxon>
        <taxon>Pseudomonadati</taxon>
        <taxon>Spirochaetota</taxon>
        <taxon>Spirochaetia</taxon>
        <taxon>Winmispirales</taxon>
        <taxon>Winmispiraceae</taxon>
        <taxon>Winmispira</taxon>
    </lineage>
</organism>
<dbReference type="SUPFAM" id="SSF53098">
    <property type="entry name" value="Ribonuclease H-like"/>
    <property type="match status" value="1"/>
</dbReference>
<dbReference type="HOGENOM" id="CLU_3122839_0_0_12"/>
<dbReference type="SUPFAM" id="SSF46689">
    <property type="entry name" value="Homeodomain-like"/>
    <property type="match status" value="1"/>
</dbReference>
<protein>
    <recommendedName>
        <fullName evidence="2">Integrase catalytic domain-containing protein</fullName>
    </recommendedName>
</protein>
<dbReference type="PROSITE" id="PS50994">
    <property type="entry name" value="INTEGRASE"/>
    <property type="match status" value="1"/>
</dbReference>
<dbReference type="EMBL" id="CP002903">
    <property type="protein sequence ID" value="AEJ61816.1"/>
    <property type="molecule type" value="Genomic_DNA"/>
</dbReference>
<dbReference type="InterPro" id="IPR036388">
    <property type="entry name" value="WH-like_DNA-bd_sf"/>
</dbReference>
<gene>
    <name evidence="3" type="ordered locus">Spith_1554</name>
</gene>
<dbReference type="AlphaFoldDB" id="G0GAS0"/>
<dbReference type="InterPro" id="IPR036397">
    <property type="entry name" value="RNaseH_sf"/>
</dbReference>
<dbReference type="NCBIfam" id="NF033594">
    <property type="entry name" value="transpos_ISNCY_2"/>
    <property type="match status" value="1"/>
</dbReference>
<proteinExistence type="predicted"/>
<dbReference type="Gene3D" id="1.10.10.10">
    <property type="entry name" value="Winged helix-like DNA-binding domain superfamily/Winged helix DNA-binding domain"/>
    <property type="match status" value="1"/>
</dbReference>
<dbReference type="InterPro" id="IPR001584">
    <property type="entry name" value="Integrase_cat-core"/>
</dbReference>
<sequence>MIEMSLKELKRAEVLGKMESQGLTNEQVAQILGVSKRQVQRWKKRLREGGIAGLRHGNRGKPSGNRKEEEFRQRVVSRYRERYGDFGPTFASEQLAKEGLEVDHETLRRWLLEEGIWARKKRRKPYRSRRKRRACFGELVQFDGSPHDWFEGRRSACCLMVMVDDATGITYARFSEQETSAAAMQLLWGWVEQYGIPMSLYCDLKNGYKTLREPTLEEQLAGKEPKTAFERACDKLGVQIVSAYSPQAKGRVERRNGILQDRLVKELRLAGICTIEEANRYLWETFLPQFNERFAVEAEDSQDVHVRCTKETKLKEIFCFEANRVVQNDYTIYYERQVLQIKNDKGFLPRPKQKVLVRKYLDETISLFHENRELKYERVTPARRTKQRAG</sequence>